<dbReference type="PROSITE" id="PS51898">
    <property type="entry name" value="TYR_RECOMBINASE"/>
    <property type="match status" value="1"/>
</dbReference>
<keyword evidence="6" id="KW-1185">Reference proteome</keyword>
<dbReference type="OrthoDB" id="1493636at2"/>
<dbReference type="Pfam" id="PF00589">
    <property type="entry name" value="Phage_integrase"/>
    <property type="match status" value="1"/>
</dbReference>
<dbReference type="Gene3D" id="1.10.443.10">
    <property type="entry name" value="Intergrase catalytic core"/>
    <property type="match status" value="1"/>
</dbReference>
<dbReference type="EMBL" id="VOOS01000001">
    <property type="protein sequence ID" value="TXB67252.1"/>
    <property type="molecule type" value="Genomic_DNA"/>
</dbReference>
<dbReference type="GO" id="GO:0015074">
    <property type="term" value="P:DNA integration"/>
    <property type="evidence" value="ECO:0007669"/>
    <property type="project" value="InterPro"/>
</dbReference>
<dbReference type="CDD" id="cd01185">
    <property type="entry name" value="INTN1_C_like"/>
    <property type="match status" value="1"/>
</dbReference>
<keyword evidence="2" id="KW-0238">DNA-binding</keyword>
<dbReference type="InterPro" id="IPR013762">
    <property type="entry name" value="Integrase-like_cat_sf"/>
</dbReference>
<feature type="domain" description="Tyr recombinase" evidence="4">
    <location>
        <begin position="219"/>
        <end position="400"/>
    </location>
</feature>
<name>A0A5C6S0X3_9FLAO</name>
<dbReference type="InterPro" id="IPR050090">
    <property type="entry name" value="Tyrosine_recombinase_XerCD"/>
</dbReference>
<dbReference type="RefSeq" id="WP_147098620.1">
    <property type="nucleotide sequence ID" value="NZ_VOOS01000001.1"/>
</dbReference>
<proteinExistence type="inferred from homology"/>
<evidence type="ECO:0000313" key="5">
    <source>
        <dbReference type="EMBL" id="TXB67252.1"/>
    </source>
</evidence>
<dbReference type="Gene3D" id="1.10.150.130">
    <property type="match status" value="1"/>
</dbReference>
<dbReference type="Proteomes" id="UP000321721">
    <property type="component" value="Unassembled WGS sequence"/>
</dbReference>
<evidence type="ECO:0000259" key="4">
    <source>
        <dbReference type="PROSITE" id="PS51898"/>
    </source>
</evidence>
<gene>
    <name evidence="5" type="ORF">FRY74_03440</name>
</gene>
<evidence type="ECO:0000256" key="3">
    <source>
        <dbReference type="ARBA" id="ARBA00023172"/>
    </source>
</evidence>
<dbReference type="PANTHER" id="PTHR30349">
    <property type="entry name" value="PHAGE INTEGRASE-RELATED"/>
    <property type="match status" value="1"/>
</dbReference>
<keyword evidence="3" id="KW-0233">DNA recombination</keyword>
<comment type="similarity">
    <text evidence="1">Belongs to the 'phage' integrase family.</text>
</comment>
<dbReference type="AlphaFoldDB" id="A0A5C6S0X3"/>
<dbReference type="InterPro" id="IPR010998">
    <property type="entry name" value="Integrase_recombinase_N"/>
</dbReference>
<protein>
    <submittedName>
        <fullName evidence="5">Site-specific integrase</fullName>
    </submittedName>
</protein>
<accession>A0A5C6S0X3</accession>
<evidence type="ECO:0000256" key="1">
    <source>
        <dbReference type="ARBA" id="ARBA00008857"/>
    </source>
</evidence>
<evidence type="ECO:0000313" key="6">
    <source>
        <dbReference type="Proteomes" id="UP000321721"/>
    </source>
</evidence>
<dbReference type="Pfam" id="PF13102">
    <property type="entry name" value="Phage_int_SAM_5"/>
    <property type="match status" value="1"/>
</dbReference>
<dbReference type="PANTHER" id="PTHR30349:SF64">
    <property type="entry name" value="PROPHAGE INTEGRASE INTD-RELATED"/>
    <property type="match status" value="1"/>
</dbReference>
<dbReference type="GO" id="GO:0003677">
    <property type="term" value="F:DNA binding"/>
    <property type="evidence" value="ECO:0007669"/>
    <property type="project" value="UniProtKB-KW"/>
</dbReference>
<dbReference type="InterPro" id="IPR025269">
    <property type="entry name" value="SAM-like_dom"/>
</dbReference>
<evidence type="ECO:0000256" key="2">
    <source>
        <dbReference type="ARBA" id="ARBA00023125"/>
    </source>
</evidence>
<dbReference type="InterPro" id="IPR002104">
    <property type="entry name" value="Integrase_catalytic"/>
</dbReference>
<dbReference type="InterPro" id="IPR011010">
    <property type="entry name" value="DNA_brk_join_enz"/>
</dbReference>
<dbReference type="SUPFAM" id="SSF56349">
    <property type="entry name" value="DNA breaking-rejoining enzymes"/>
    <property type="match status" value="1"/>
</dbReference>
<dbReference type="GO" id="GO:0006310">
    <property type="term" value="P:DNA recombination"/>
    <property type="evidence" value="ECO:0007669"/>
    <property type="project" value="UniProtKB-KW"/>
</dbReference>
<sequence>MIAKAVFHQGKVKIHYQNKTRAKRINTGVTITSASEISKDGRLKSTVKDVERKQVIINKFKKDAQDLVDGHFHKHDNYPTGDEFNKLWSKRDNLLVRSERLLDFYDRFLAWKPKDRNIKKLSSLKDYNSLKKNLTDYESFLGEEIMLGDINKEWLGEFEAYLTGCKDDSYTSKTNHKLETRKKRIRTLKAFFNWMDESDLFTIPKALSNFKSEQGVAETVKAVLTKAEVIKLYKKKFSDPKKEFIKDVFVFTCYTGLRFSDLISLTKRHIKELDSAGTTIIKKAVKTGYEFSIPLNKVALEILELYDYDFSRYDNANFNKYLHILLKETEMFDDELDFEEEVKERWECLSIHRGRDTFITLLIQERVPLNEIMKYTGHRSVSNLNKYIDTKGELINYTKELI</sequence>
<organism evidence="5 6">
    <name type="scientific">Vicingus serpentipes</name>
    <dbReference type="NCBI Taxonomy" id="1926625"/>
    <lineage>
        <taxon>Bacteria</taxon>
        <taxon>Pseudomonadati</taxon>
        <taxon>Bacteroidota</taxon>
        <taxon>Flavobacteriia</taxon>
        <taxon>Flavobacteriales</taxon>
        <taxon>Vicingaceae</taxon>
        <taxon>Vicingus</taxon>
    </lineage>
</organism>
<reference evidence="5 6" key="1">
    <citation type="submission" date="2019-08" db="EMBL/GenBank/DDBJ databases">
        <title>Genome of Vicingus serpentipes NCIMB 15042.</title>
        <authorList>
            <person name="Bowman J.P."/>
        </authorList>
    </citation>
    <scope>NUCLEOTIDE SEQUENCE [LARGE SCALE GENOMIC DNA]</scope>
    <source>
        <strain evidence="5 6">NCIMB 15042</strain>
    </source>
</reference>
<comment type="caution">
    <text evidence="5">The sequence shown here is derived from an EMBL/GenBank/DDBJ whole genome shotgun (WGS) entry which is preliminary data.</text>
</comment>